<accession>A0A426JFS2</accession>
<dbReference type="Pfam" id="PF05069">
    <property type="entry name" value="Phage_tail_S"/>
    <property type="match status" value="2"/>
</dbReference>
<protein>
    <submittedName>
        <fullName evidence="2">Phage virion morphogenesis protein</fullName>
    </submittedName>
</protein>
<dbReference type="NCBIfam" id="TIGR01635">
    <property type="entry name" value="tail_comp_S"/>
    <property type="match status" value="2"/>
</dbReference>
<comment type="caution">
    <text evidence="2">The sequence shown here is derived from an EMBL/GenBank/DDBJ whole genome shotgun (WGS) entry which is preliminary data.</text>
</comment>
<dbReference type="RefSeq" id="WP_116237532.1">
    <property type="nucleotide sequence ID" value="NZ_QHJW02000002.1"/>
</dbReference>
<gene>
    <name evidence="2" type="ORF">DMB85_001245</name>
</gene>
<evidence type="ECO:0000313" key="2">
    <source>
        <dbReference type="EMBL" id="RRO12064.1"/>
    </source>
</evidence>
<dbReference type="EMBL" id="QHJW02000002">
    <property type="protein sequence ID" value="RRO12064.1"/>
    <property type="molecule type" value="Genomic_DNA"/>
</dbReference>
<organism evidence="2 3">
    <name type="scientific">Pectobacterium aquaticum</name>
    <dbReference type="NCBI Taxonomy" id="2204145"/>
    <lineage>
        <taxon>Bacteria</taxon>
        <taxon>Pseudomonadati</taxon>
        <taxon>Pseudomonadota</taxon>
        <taxon>Gammaproteobacteria</taxon>
        <taxon>Enterobacterales</taxon>
        <taxon>Pectobacteriaceae</taxon>
        <taxon>Pectobacterium</taxon>
    </lineage>
</organism>
<proteinExistence type="predicted"/>
<dbReference type="InterPro" id="IPR006522">
    <property type="entry name" value="Phage_virion_morphogenesis"/>
</dbReference>
<keyword evidence="3" id="KW-1185">Reference proteome</keyword>
<sequence length="213" mass="24873">MSQNDALFQELDGYLEAILRNIEPNNRRRLARQTATGLRKRQQQRITKQKNPDGSNYSYRSRKRLHRKTQGGVRFLWNDQVRELKNWSNATGRNGRRITGYDPMRGELRSFLRDDIDRYLSIDARRSARPTSFKAQMFRKLRTIRFLRTETSPNSAAVGFSGKAAQIARIHQFGEMDDISDSHVRYPVRQLLGLTPSDLDWLAETITDFIQPD</sequence>
<name>A0A426JFS2_9GAMM</name>
<evidence type="ECO:0000313" key="3">
    <source>
        <dbReference type="Proteomes" id="UP000256817"/>
    </source>
</evidence>
<dbReference type="Proteomes" id="UP000256817">
    <property type="component" value="Unassembled WGS sequence"/>
</dbReference>
<feature type="region of interest" description="Disordered" evidence="1">
    <location>
        <begin position="32"/>
        <end position="66"/>
    </location>
</feature>
<reference evidence="2" key="1">
    <citation type="submission" date="2018-11" db="EMBL/GenBank/DDBJ databases">
        <title>Draft genome sequences of proposed Pectobacterium aquaticum sp. nov. isolated in France from fresh water.</title>
        <authorList>
            <person name="Pedron J."/>
            <person name="Barny M.A."/>
        </authorList>
    </citation>
    <scope>NUCLEOTIDE SEQUENCE [LARGE SCALE GENOMIC DNA]</scope>
    <source>
        <strain evidence="2">A35-S23-M15</strain>
    </source>
</reference>
<evidence type="ECO:0000256" key="1">
    <source>
        <dbReference type="SAM" id="MobiDB-lite"/>
    </source>
</evidence>